<comment type="caution">
    <text evidence="2">The sequence shown here is derived from an EMBL/GenBank/DDBJ whole genome shotgun (WGS) entry which is preliminary data.</text>
</comment>
<evidence type="ECO:0000256" key="1">
    <source>
        <dbReference type="SAM" id="MobiDB-lite"/>
    </source>
</evidence>
<evidence type="ECO:0000313" key="3">
    <source>
        <dbReference type="Proteomes" id="UP001139035"/>
    </source>
</evidence>
<dbReference type="EMBL" id="JAJUWU010000026">
    <property type="protein sequence ID" value="MCE7030598.1"/>
    <property type="molecule type" value="Genomic_DNA"/>
</dbReference>
<dbReference type="Pfam" id="PF18856">
    <property type="entry name" value="baeRF_family12"/>
    <property type="match status" value="1"/>
</dbReference>
<sequence>MILPNGTIVAVADGTSLTLFRNRAAEPQIDLVAYDDPDIASKNPGSGGRHRQSSANPDSDRGAEDGFAAGAADYLNHMAIEGALDHLFLIADPRTLGELRRHFHPKLRSKVVGELHKDLVAHPVEDVVKAILHA</sequence>
<dbReference type="RefSeq" id="WP_233721673.1">
    <property type="nucleotide sequence ID" value="NZ_JAJUWU010000026.1"/>
</dbReference>
<proteinExistence type="predicted"/>
<organism evidence="2 3">
    <name type="scientific">Jiella avicenniae</name>
    <dbReference type="NCBI Taxonomy" id="2907202"/>
    <lineage>
        <taxon>Bacteria</taxon>
        <taxon>Pseudomonadati</taxon>
        <taxon>Pseudomonadota</taxon>
        <taxon>Alphaproteobacteria</taxon>
        <taxon>Hyphomicrobiales</taxon>
        <taxon>Aurantimonadaceae</taxon>
        <taxon>Jiella</taxon>
    </lineage>
</organism>
<dbReference type="InterPro" id="IPR041374">
    <property type="entry name" value="BaeRF_family12"/>
</dbReference>
<dbReference type="AlphaFoldDB" id="A0A9X1TDV9"/>
<evidence type="ECO:0000313" key="2">
    <source>
        <dbReference type="EMBL" id="MCE7030598.1"/>
    </source>
</evidence>
<feature type="region of interest" description="Disordered" evidence="1">
    <location>
        <begin position="34"/>
        <end position="66"/>
    </location>
</feature>
<protein>
    <submittedName>
        <fullName evidence="2">Host attachment protein</fullName>
    </submittedName>
</protein>
<keyword evidence="3" id="KW-1185">Reference proteome</keyword>
<reference evidence="2" key="1">
    <citation type="submission" date="2022-01" db="EMBL/GenBank/DDBJ databases">
        <title>Jiella avicenniae sp. nov., a novel endophytic bacterium isolated from bark of Avicennia marina.</title>
        <authorList>
            <person name="Tuo L."/>
        </authorList>
    </citation>
    <scope>NUCLEOTIDE SEQUENCE</scope>
    <source>
        <strain evidence="2">CBK1P-4</strain>
    </source>
</reference>
<accession>A0A9X1TDV9</accession>
<dbReference type="Proteomes" id="UP001139035">
    <property type="component" value="Unassembled WGS sequence"/>
</dbReference>
<gene>
    <name evidence="2" type="ORF">LZD57_21640</name>
</gene>
<name>A0A9X1TDV9_9HYPH</name>